<evidence type="ECO:0000313" key="3">
    <source>
        <dbReference type="Proteomes" id="UP000386466"/>
    </source>
</evidence>
<name>A0A485MX00_LYNPA</name>
<proteinExistence type="predicted"/>
<feature type="compositionally biased region" description="Polar residues" evidence="1">
    <location>
        <begin position="70"/>
        <end position="80"/>
    </location>
</feature>
<organism evidence="2 3">
    <name type="scientific">Lynx pardinus</name>
    <name type="common">Iberian lynx</name>
    <name type="synonym">Felis pardina</name>
    <dbReference type="NCBI Taxonomy" id="191816"/>
    <lineage>
        <taxon>Eukaryota</taxon>
        <taxon>Metazoa</taxon>
        <taxon>Chordata</taxon>
        <taxon>Craniata</taxon>
        <taxon>Vertebrata</taxon>
        <taxon>Euteleostomi</taxon>
        <taxon>Mammalia</taxon>
        <taxon>Eutheria</taxon>
        <taxon>Laurasiatheria</taxon>
        <taxon>Carnivora</taxon>
        <taxon>Feliformia</taxon>
        <taxon>Felidae</taxon>
        <taxon>Felinae</taxon>
        <taxon>Lynx</taxon>
    </lineage>
</organism>
<feature type="region of interest" description="Disordered" evidence="1">
    <location>
        <begin position="33"/>
        <end position="80"/>
    </location>
</feature>
<protein>
    <submittedName>
        <fullName evidence="2">Uncharacterized protein</fullName>
    </submittedName>
</protein>
<sequence>MSGMCGLPMQCGYDPGNYFVDVFVVGSVYNARGMGDEQGGQTKVSRDPKRPGCPAKQVGRTMSGRKGTHDSMTLQSQDSK</sequence>
<keyword evidence="3" id="KW-1185">Reference proteome</keyword>
<accession>A0A485MX00</accession>
<evidence type="ECO:0000313" key="2">
    <source>
        <dbReference type="EMBL" id="VFV25591.1"/>
    </source>
</evidence>
<evidence type="ECO:0000256" key="1">
    <source>
        <dbReference type="SAM" id="MobiDB-lite"/>
    </source>
</evidence>
<gene>
    <name evidence="2" type="ORF">LYPA_23C020700</name>
</gene>
<reference evidence="2 3" key="1">
    <citation type="submission" date="2019-01" db="EMBL/GenBank/DDBJ databases">
        <authorList>
            <person name="Alioto T."/>
            <person name="Alioto T."/>
        </authorList>
    </citation>
    <scope>NUCLEOTIDE SEQUENCE [LARGE SCALE GENOMIC DNA]</scope>
</reference>
<dbReference type="AlphaFoldDB" id="A0A485MX00"/>
<dbReference type="EMBL" id="CAAGRJ010007850">
    <property type="protein sequence ID" value="VFV25591.1"/>
    <property type="molecule type" value="Genomic_DNA"/>
</dbReference>
<dbReference type="Proteomes" id="UP000386466">
    <property type="component" value="Unassembled WGS sequence"/>
</dbReference>